<accession>A0A9D4JX01</accession>
<reference evidence="1" key="1">
    <citation type="journal article" date="2019" name="bioRxiv">
        <title>The Genome of the Zebra Mussel, Dreissena polymorpha: A Resource for Invasive Species Research.</title>
        <authorList>
            <person name="McCartney M.A."/>
            <person name="Auch B."/>
            <person name="Kono T."/>
            <person name="Mallez S."/>
            <person name="Zhang Y."/>
            <person name="Obille A."/>
            <person name="Becker A."/>
            <person name="Abrahante J.E."/>
            <person name="Garbe J."/>
            <person name="Badalamenti J.P."/>
            <person name="Herman A."/>
            <person name="Mangelson H."/>
            <person name="Liachko I."/>
            <person name="Sullivan S."/>
            <person name="Sone E.D."/>
            <person name="Koren S."/>
            <person name="Silverstein K.A.T."/>
            <person name="Beckman K.B."/>
            <person name="Gohl D.M."/>
        </authorList>
    </citation>
    <scope>NUCLEOTIDE SEQUENCE</scope>
    <source>
        <strain evidence="1">Duluth1</strain>
        <tissue evidence="1">Whole animal</tissue>
    </source>
</reference>
<evidence type="ECO:0000313" key="2">
    <source>
        <dbReference type="Proteomes" id="UP000828390"/>
    </source>
</evidence>
<organism evidence="1 2">
    <name type="scientific">Dreissena polymorpha</name>
    <name type="common">Zebra mussel</name>
    <name type="synonym">Mytilus polymorpha</name>
    <dbReference type="NCBI Taxonomy" id="45954"/>
    <lineage>
        <taxon>Eukaryota</taxon>
        <taxon>Metazoa</taxon>
        <taxon>Spiralia</taxon>
        <taxon>Lophotrochozoa</taxon>
        <taxon>Mollusca</taxon>
        <taxon>Bivalvia</taxon>
        <taxon>Autobranchia</taxon>
        <taxon>Heteroconchia</taxon>
        <taxon>Euheterodonta</taxon>
        <taxon>Imparidentia</taxon>
        <taxon>Neoheterodontei</taxon>
        <taxon>Myida</taxon>
        <taxon>Dreissenoidea</taxon>
        <taxon>Dreissenidae</taxon>
        <taxon>Dreissena</taxon>
    </lineage>
</organism>
<sequence length="136" mass="15899">MTNESQNEKAEIYTKQIVEDTKMALAEHQQDCTLEVLSAIKNNNVSLSAEIKSIGTRLYESHKEYLMYTRQMALEQHQQDCTTEVLLTTSALRETMDAEKNEVINKIRILKQTEHPMATVRDEYSRQRDGKYHLYK</sequence>
<dbReference type="EMBL" id="JAIWYP010000005">
    <property type="protein sequence ID" value="KAH3823443.1"/>
    <property type="molecule type" value="Genomic_DNA"/>
</dbReference>
<protein>
    <submittedName>
        <fullName evidence="1">Uncharacterized protein</fullName>
    </submittedName>
</protein>
<keyword evidence="2" id="KW-1185">Reference proteome</keyword>
<proteinExistence type="predicted"/>
<dbReference type="AlphaFoldDB" id="A0A9D4JX01"/>
<evidence type="ECO:0000313" key="1">
    <source>
        <dbReference type="EMBL" id="KAH3823443.1"/>
    </source>
</evidence>
<name>A0A9D4JX01_DREPO</name>
<reference evidence="1" key="2">
    <citation type="submission" date="2020-11" db="EMBL/GenBank/DDBJ databases">
        <authorList>
            <person name="McCartney M.A."/>
            <person name="Auch B."/>
            <person name="Kono T."/>
            <person name="Mallez S."/>
            <person name="Becker A."/>
            <person name="Gohl D.M."/>
            <person name="Silverstein K.A.T."/>
            <person name="Koren S."/>
            <person name="Bechman K.B."/>
            <person name="Herman A."/>
            <person name="Abrahante J.E."/>
            <person name="Garbe J."/>
        </authorList>
    </citation>
    <scope>NUCLEOTIDE SEQUENCE</scope>
    <source>
        <strain evidence="1">Duluth1</strain>
        <tissue evidence="1">Whole animal</tissue>
    </source>
</reference>
<comment type="caution">
    <text evidence="1">The sequence shown here is derived from an EMBL/GenBank/DDBJ whole genome shotgun (WGS) entry which is preliminary data.</text>
</comment>
<dbReference type="Proteomes" id="UP000828390">
    <property type="component" value="Unassembled WGS sequence"/>
</dbReference>
<gene>
    <name evidence="1" type="ORF">DPMN_125242</name>
</gene>